<evidence type="ECO:0000313" key="2">
    <source>
        <dbReference type="EMBL" id="KAL0081670.1"/>
    </source>
</evidence>
<feature type="region of interest" description="Disordered" evidence="1">
    <location>
        <begin position="368"/>
        <end position="503"/>
    </location>
</feature>
<evidence type="ECO:0000256" key="1">
    <source>
        <dbReference type="SAM" id="MobiDB-lite"/>
    </source>
</evidence>
<dbReference type="PANTHER" id="PTHR12751:SF18">
    <property type="entry name" value="PHOSPHATASE AND ACTIN REGULATOR 1"/>
    <property type="match status" value="1"/>
</dbReference>
<feature type="compositionally biased region" description="Low complexity" evidence="1">
    <location>
        <begin position="445"/>
        <end position="460"/>
    </location>
</feature>
<name>A0ABR3ASP7_PHYBL</name>
<feature type="compositionally biased region" description="Low complexity" evidence="1">
    <location>
        <begin position="163"/>
        <end position="175"/>
    </location>
</feature>
<feature type="compositionally biased region" description="Polar residues" evidence="1">
    <location>
        <begin position="342"/>
        <end position="352"/>
    </location>
</feature>
<feature type="region of interest" description="Disordered" evidence="1">
    <location>
        <begin position="342"/>
        <end position="361"/>
    </location>
</feature>
<feature type="compositionally biased region" description="Low complexity" evidence="1">
    <location>
        <begin position="393"/>
        <end position="428"/>
    </location>
</feature>
<protein>
    <submittedName>
        <fullName evidence="2">Uncharacterized protein</fullName>
    </submittedName>
</protein>
<feature type="compositionally biased region" description="Polar residues" evidence="1">
    <location>
        <begin position="183"/>
        <end position="195"/>
    </location>
</feature>
<dbReference type="PANTHER" id="PTHR12751">
    <property type="entry name" value="PHOSPHATASE AND ACTIN REGULATOR PHACTR"/>
    <property type="match status" value="1"/>
</dbReference>
<feature type="compositionally biased region" description="Polar residues" evidence="1">
    <location>
        <begin position="268"/>
        <end position="281"/>
    </location>
</feature>
<sequence>MAMIQQTPVLLCAQTEDEDIALSNYLTTKIQMNNHHQPQDIWAHQQQHHQHQQQAITDWSIQQAVYAQNGPYQYHNVYQTNPQTQIKPIPKPQSQSQRPPLSSAATSSSSTSSSSARRSRTPSNNSTLSVQVKKSTSTPITPTQRRERPPSSALSMRRDENFSQPQSSSPSSSSSTARRPRSTVMQDNRSYTSGPPSCYSAPSIAGSVTGSYAGSYAGSVASSSVAADHRRSSLTSLSSAASHVSIQSDAVTPKTSLSKRLRKVFSMNNMRSNGKHNSSDLGSLAASPPLSGHVTPSTSLDSVPENQSLNHHNEKNPSLRRRSLASLTSIFQKQAIPTKTVSASLPTTAASSNRRHSSGDLRQMVVESAEDRKIRPSLRVNTDQPQQLKRNAKVAVAVAVNSNSNSNRTGSVPDSPNSAMSSRSSLSRLPPPQRINSHDLPSPTPSSSSSSSRPRLPSLTKTQNRDDDESSNGVERPKLGIHYGLTMHGSPRLKPASYSSSSLGLSEQTPVVSRRRLVFCPTIQCHETFAASDYDRRCDNNATCQKLTPLLAMRIKQELNEYKLTDMEVHVDSRQYTHFFL</sequence>
<feature type="compositionally biased region" description="Polar residues" evidence="1">
    <location>
        <begin position="379"/>
        <end position="389"/>
    </location>
</feature>
<dbReference type="EMBL" id="JBCLYO010000017">
    <property type="protein sequence ID" value="KAL0081670.1"/>
    <property type="molecule type" value="Genomic_DNA"/>
</dbReference>
<evidence type="ECO:0000313" key="3">
    <source>
        <dbReference type="Proteomes" id="UP001448207"/>
    </source>
</evidence>
<feature type="region of interest" description="Disordered" evidence="1">
    <location>
        <begin position="83"/>
        <end position="199"/>
    </location>
</feature>
<feature type="region of interest" description="Disordered" evidence="1">
    <location>
        <begin position="268"/>
        <end position="320"/>
    </location>
</feature>
<comment type="caution">
    <text evidence="2">The sequence shown here is derived from an EMBL/GenBank/DDBJ whole genome shotgun (WGS) entry which is preliminary data.</text>
</comment>
<accession>A0ABR3ASP7</accession>
<proteinExistence type="predicted"/>
<feature type="compositionally biased region" description="Low complexity" evidence="1">
    <location>
        <begin position="83"/>
        <end position="129"/>
    </location>
</feature>
<reference evidence="2 3" key="1">
    <citation type="submission" date="2024-04" db="EMBL/GenBank/DDBJ databases">
        <title>Symmetric and asymmetric DNA N6-adenine methylation regulates different biological responses in Mucorales.</title>
        <authorList>
            <consortium name="Lawrence Berkeley National Laboratory"/>
            <person name="Lax C."/>
            <person name="Mondo S.J."/>
            <person name="Osorio-Concepcion M."/>
            <person name="Muszewska A."/>
            <person name="Corrochano-Luque M."/>
            <person name="Gutierrez G."/>
            <person name="Riley R."/>
            <person name="Lipzen A."/>
            <person name="Guo J."/>
            <person name="Hundley H."/>
            <person name="Amirebrahimi M."/>
            <person name="Ng V."/>
            <person name="Lorenzo-Gutierrez D."/>
            <person name="Binder U."/>
            <person name="Yang J."/>
            <person name="Song Y."/>
            <person name="Canovas D."/>
            <person name="Navarro E."/>
            <person name="Freitag M."/>
            <person name="Gabaldon T."/>
            <person name="Grigoriev I.V."/>
            <person name="Corrochano L.M."/>
            <person name="Nicolas F.E."/>
            <person name="Garre V."/>
        </authorList>
    </citation>
    <scope>NUCLEOTIDE SEQUENCE [LARGE SCALE GENOMIC DNA]</scope>
    <source>
        <strain evidence="2 3">L51</strain>
    </source>
</reference>
<gene>
    <name evidence="2" type="ORF">J3Q64DRAFT_1823567</name>
</gene>
<feature type="compositionally biased region" description="Polar residues" evidence="1">
    <location>
        <begin position="130"/>
        <end position="143"/>
    </location>
</feature>
<organism evidence="2 3">
    <name type="scientific">Phycomyces blakesleeanus</name>
    <dbReference type="NCBI Taxonomy" id="4837"/>
    <lineage>
        <taxon>Eukaryota</taxon>
        <taxon>Fungi</taxon>
        <taxon>Fungi incertae sedis</taxon>
        <taxon>Mucoromycota</taxon>
        <taxon>Mucoromycotina</taxon>
        <taxon>Mucoromycetes</taxon>
        <taxon>Mucorales</taxon>
        <taxon>Phycomycetaceae</taxon>
        <taxon>Phycomyces</taxon>
    </lineage>
</organism>
<keyword evidence="3" id="KW-1185">Reference proteome</keyword>
<feature type="compositionally biased region" description="Low complexity" evidence="1">
    <location>
        <begin position="490"/>
        <end position="503"/>
    </location>
</feature>
<dbReference type="Proteomes" id="UP001448207">
    <property type="component" value="Unassembled WGS sequence"/>
</dbReference>
<feature type="compositionally biased region" description="Polar residues" evidence="1">
    <location>
        <begin position="294"/>
        <end position="310"/>
    </location>
</feature>